<dbReference type="RefSeq" id="WP_182513574.1">
    <property type="nucleotide sequence ID" value="NZ_JACJIQ010000012.1"/>
</dbReference>
<evidence type="ECO:0000313" key="1">
    <source>
        <dbReference type="EMBL" id="MBA9078313.1"/>
    </source>
</evidence>
<gene>
    <name evidence="1" type="ORF">FHS90_003039</name>
</gene>
<protein>
    <submittedName>
        <fullName evidence="1">Uncharacterized protein</fullName>
    </submittedName>
</protein>
<comment type="caution">
    <text evidence="1">The sequence shown here is derived from an EMBL/GenBank/DDBJ whole genome shotgun (WGS) entry which is preliminary data.</text>
</comment>
<proteinExistence type="predicted"/>
<organism evidence="1 2">
    <name type="scientific">Rufibacter quisquiliarum</name>
    <dbReference type="NCBI Taxonomy" id="1549639"/>
    <lineage>
        <taxon>Bacteria</taxon>
        <taxon>Pseudomonadati</taxon>
        <taxon>Bacteroidota</taxon>
        <taxon>Cytophagia</taxon>
        <taxon>Cytophagales</taxon>
        <taxon>Hymenobacteraceae</taxon>
        <taxon>Rufibacter</taxon>
    </lineage>
</organism>
<reference evidence="1 2" key="1">
    <citation type="submission" date="2020-08" db="EMBL/GenBank/DDBJ databases">
        <title>Genomic Encyclopedia of Type Strains, Phase IV (KMG-IV): sequencing the most valuable type-strain genomes for metagenomic binning, comparative biology and taxonomic classification.</title>
        <authorList>
            <person name="Goeker M."/>
        </authorList>
    </citation>
    <scope>NUCLEOTIDE SEQUENCE [LARGE SCALE GENOMIC DNA]</scope>
    <source>
        <strain evidence="1 2">DSM 29854</strain>
    </source>
</reference>
<dbReference type="EMBL" id="JACJIQ010000012">
    <property type="protein sequence ID" value="MBA9078313.1"/>
    <property type="molecule type" value="Genomic_DNA"/>
</dbReference>
<evidence type="ECO:0000313" key="2">
    <source>
        <dbReference type="Proteomes" id="UP000563094"/>
    </source>
</evidence>
<sequence length="68" mass="8073">MAKKNEVTLKNTESGEEKVFGIDHAENLLRYQEQKKYNHWQLTDKRFIFENGDLIRPRGNRPPKGTKE</sequence>
<name>A0A839GKK4_9BACT</name>
<dbReference type="AlphaFoldDB" id="A0A839GKK4"/>
<dbReference type="Proteomes" id="UP000563094">
    <property type="component" value="Unassembled WGS sequence"/>
</dbReference>
<keyword evidence="2" id="KW-1185">Reference proteome</keyword>
<accession>A0A839GKK4</accession>